<name>A0A0C4DPW0_MAGP6</name>
<reference evidence="14" key="2">
    <citation type="submission" date="2010-05" db="EMBL/GenBank/DDBJ databases">
        <title>The Genome Sequence of Magnaporthe poae strain ATCC 64411.</title>
        <authorList>
            <consortium name="The Broad Institute Genome Sequencing Platform"/>
            <consortium name="Broad Institute Genome Sequencing Center for Infectious Disease"/>
            <person name="Ma L.-J."/>
            <person name="Dead R."/>
            <person name="Young S."/>
            <person name="Zeng Q."/>
            <person name="Koehrsen M."/>
            <person name="Alvarado L."/>
            <person name="Berlin A."/>
            <person name="Chapman S.B."/>
            <person name="Chen Z."/>
            <person name="Freedman E."/>
            <person name="Gellesch M."/>
            <person name="Goldberg J."/>
            <person name="Griggs A."/>
            <person name="Gujja S."/>
            <person name="Heilman E.R."/>
            <person name="Heiman D."/>
            <person name="Hepburn T."/>
            <person name="Howarth C."/>
            <person name="Jen D."/>
            <person name="Larson L."/>
            <person name="Mehta T."/>
            <person name="Neiman D."/>
            <person name="Pearson M."/>
            <person name="Roberts A."/>
            <person name="Saif S."/>
            <person name="Shea T."/>
            <person name="Shenoy N."/>
            <person name="Sisk P."/>
            <person name="Stolte C."/>
            <person name="Sykes S."/>
            <person name="Walk T."/>
            <person name="White J."/>
            <person name="Yandava C."/>
            <person name="Haas B."/>
            <person name="Nusbaum C."/>
            <person name="Birren B."/>
        </authorList>
    </citation>
    <scope>NUCLEOTIDE SEQUENCE</scope>
    <source>
        <strain evidence="14">ATCC 64411</strain>
    </source>
</reference>
<evidence type="ECO:0000256" key="5">
    <source>
        <dbReference type="ARBA" id="ARBA00022729"/>
    </source>
</evidence>
<evidence type="ECO:0000256" key="11">
    <source>
        <dbReference type="SAM" id="MobiDB-lite"/>
    </source>
</evidence>
<evidence type="ECO:0000256" key="3">
    <source>
        <dbReference type="ARBA" id="ARBA00009699"/>
    </source>
</evidence>
<dbReference type="Pfam" id="PF03663">
    <property type="entry name" value="Glyco_hydro_76"/>
    <property type="match status" value="1"/>
</dbReference>
<dbReference type="PIRSF" id="PIRSF016302">
    <property type="entry name" value="Man_a_manosd"/>
    <property type="match status" value="1"/>
</dbReference>
<dbReference type="InterPro" id="IPR005198">
    <property type="entry name" value="Glyco_hydro_76"/>
</dbReference>
<feature type="transmembrane region" description="Helical" evidence="12">
    <location>
        <begin position="470"/>
        <end position="492"/>
    </location>
</feature>
<dbReference type="SUPFAM" id="SSF48208">
    <property type="entry name" value="Six-hairpin glycosidases"/>
    <property type="match status" value="1"/>
</dbReference>
<reference evidence="14" key="3">
    <citation type="submission" date="2011-03" db="EMBL/GenBank/DDBJ databases">
        <title>Annotation of Magnaporthe poae ATCC 64411.</title>
        <authorList>
            <person name="Ma L.-J."/>
            <person name="Dead R."/>
            <person name="Young S.K."/>
            <person name="Zeng Q."/>
            <person name="Gargeya S."/>
            <person name="Fitzgerald M."/>
            <person name="Haas B."/>
            <person name="Abouelleil A."/>
            <person name="Alvarado L."/>
            <person name="Arachchi H.M."/>
            <person name="Berlin A."/>
            <person name="Brown A."/>
            <person name="Chapman S.B."/>
            <person name="Chen Z."/>
            <person name="Dunbar C."/>
            <person name="Freedman E."/>
            <person name="Gearin G."/>
            <person name="Gellesch M."/>
            <person name="Goldberg J."/>
            <person name="Griggs A."/>
            <person name="Gujja S."/>
            <person name="Heiman D."/>
            <person name="Howarth C."/>
            <person name="Larson L."/>
            <person name="Lui A."/>
            <person name="MacDonald P.J.P."/>
            <person name="Mehta T."/>
            <person name="Montmayeur A."/>
            <person name="Murphy C."/>
            <person name="Neiman D."/>
            <person name="Pearson M."/>
            <person name="Priest M."/>
            <person name="Roberts A."/>
            <person name="Saif S."/>
            <person name="Shea T."/>
            <person name="Shenoy N."/>
            <person name="Sisk P."/>
            <person name="Stolte C."/>
            <person name="Sykes S."/>
            <person name="Yandava C."/>
            <person name="Wortman J."/>
            <person name="Nusbaum C."/>
            <person name="Birren B."/>
        </authorList>
    </citation>
    <scope>NUCLEOTIDE SEQUENCE</scope>
    <source>
        <strain evidence="14">ATCC 64411</strain>
    </source>
</reference>
<dbReference type="Gene3D" id="1.50.10.20">
    <property type="match status" value="1"/>
</dbReference>
<dbReference type="eggNOG" id="ENOG502QSWP">
    <property type="taxonomic scope" value="Eukaryota"/>
</dbReference>
<dbReference type="OMA" id="TQTARWD"/>
<keyword evidence="12" id="KW-0812">Transmembrane</keyword>
<dbReference type="EC" id="3.2.1.101" evidence="4 10"/>
<dbReference type="EnsemblFungi" id="MAPG_01889T0">
    <property type="protein sequence ID" value="MAPG_01889T0"/>
    <property type="gene ID" value="MAPG_01889"/>
</dbReference>
<dbReference type="GO" id="GO:0012505">
    <property type="term" value="C:endomembrane system"/>
    <property type="evidence" value="ECO:0007669"/>
    <property type="project" value="UniProtKB-SubCell"/>
</dbReference>
<keyword evidence="16" id="KW-1185">Reference proteome</keyword>
<dbReference type="GO" id="GO:0016052">
    <property type="term" value="P:carbohydrate catabolic process"/>
    <property type="evidence" value="ECO:0007669"/>
    <property type="project" value="InterPro"/>
</dbReference>
<keyword evidence="7 12" id="KW-0472">Membrane</keyword>
<gene>
    <name evidence="14" type="ORF">MAPG_01889</name>
</gene>
<evidence type="ECO:0000256" key="8">
    <source>
        <dbReference type="ARBA" id="ARBA00023180"/>
    </source>
</evidence>
<reference evidence="15" key="5">
    <citation type="submission" date="2015-06" db="UniProtKB">
        <authorList>
            <consortium name="EnsemblFungi"/>
        </authorList>
    </citation>
    <scope>IDENTIFICATION</scope>
    <source>
        <strain evidence="15">ATCC 64411</strain>
    </source>
</reference>
<sequence length="493" mass="54231">MFGSSKLSPAGVLLLAAAGSLPVVMAQAPAPAPAPAAPAAPAGDPHPFYKIKTREQIIQSARDLAWEVMALYPGNRTGHETGILPGPPDDGKGPYYWWQAGAMWAAMIDYWHLTGDTTYNQLITDGILAQHGPDRDFQPPAHRASLGNDDQGFWGMAVMQAAEMKFPDSPKKGDAHWLALAQGVWVTQASKERHDELCGGGMRWQVPPTNTGYNYKNTIANGIYFNLGARLARYTGNQTYFKEAERTWDWLWAVNYIDHETYKVYDGGHVEHNCTDINKQQFSYNAGALVQGAAFMYNQTKSQKWKTAVEKLTEGIFRDFFEKGTAFEISCEHLENQCTQDMVMFKGFVARWMPVVAQLVPEMRDTILPVMRKSIEIGLKQCTGGPRGRTCGFYWSKGVFRDPNADGTTGVGEQMNVLSGVMSLLHEFPNDPPAPPVTLDTGGTSKGDPNAGLRHTPTRSFKEITTGDRAGAGILTMLLIGSGLGMFGWMSYT</sequence>
<comment type="similarity">
    <text evidence="3 10">Belongs to the glycosyl hydrolase 76 family.</text>
</comment>
<dbReference type="AlphaFoldDB" id="A0A0C4DPW0"/>
<evidence type="ECO:0000256" key="6">
    <source>
        <dbReference type="ARBA" id="ARBA00022801"/>
    </source>
</evidence>
<dbReference type="InterPro" id="IPR008928">
    <property type="entry name" value="6-hairpin_glycosidase_sf"/>
</dbReference>
<keyword evidence="9 10" id="KW-0326">Glycosidase</keyword>
<dbReference type="GO" id="GO:0009272">
    <property type="term" value="P:fungal-type cell wall biogenesis"/>
    <property type="evidence" value="ECO:0007669"/>
    <property type="project" value="TreeGrafter"/>
</dbReference>
<dbReference type="InterPro" id="IPR014480">
    <property type="entry name" value="Mannan-1_6-alpha_mannosidase"/>
</dbReference>
<keyword evidence="8" id="KW-0325">Glycoprotein</keyword>
<dbReference type="VEuPathDB" id="FungiDB:MAPG_01889"/>
<evidence type="ECO:0000313" key="16">
    <source>
        <dbReference type="Proteomes" id="UP000011715"/>
    </source>
</evidence>
<evidence type="ECO:0000256" key="1">
    <source>
        <dbReference type="ARBA" id="ARBA00001452"/>
    </source>
</evidence>
<evidence type="ECO:0000313" key="15">
    <source>
        <dbReference type="EnsemblFungi" id="MAPG_01889T0"/>
    </source>
</evidence>
<dbReference type="PANTHER" id="PTHR12145:SF36">
    <property type="entry name" value="MANNAN ENDO-1,6-ALPHA-MANNOSIDASE DCW1"/>
    <property type="match status" value="1"/>
</dbReference>
<keyword evidence="12" id="KW-1133">Transmembrane helix</keyword>
<dbReference type="EMBL" id="GL876966">
    <property type="protein sequence ID" value="KLU82821.1"/>
    <property type="molecule type" value="Genomic_DNA"/>
</dbReference>
<dbReference type="GO" id="GO:0008496">
    <property type="term" value="F:mannan endo-1,6-alpha-mannosidase activity"/>
    <property type="evidence" value="ECO:0007669"/>
    <property type="project" value="UniProtKB-UniRule"/>
</dbReference>
<reference evidence="15" key="4">
    <citation type="journal article" date="2015" name="G3 (Bethesda)">
        <title>Genome sequences of three phytopathogenic species of the Magnaporthaceae family of fungi.</title>
        <authorList>
            <person name="Okagaki L.H."/>
            <person name="Nunes C.C."/>
            <person name="Sailsbery J."/>
            <person name="Clay B."/>
            <person name="Brown D."/>
            <person name="John T."/>
            <person name="Oh Y."/>
            <person name="Young N."/>
            <person name="Fitzgerald M."/>
            <person name="Haas B.J."/>
            <person name="Zeng Q."/>
            <person name="Young S."/>
            <person name="Adiconis X."/>
            <person name="Fan L."/>
            <person name="Levin J.Z."/>
            <person name="Mitchell T.K."/>
            <person name="Okubara P.A."/>
            <person name="Farman M.L."/>
            <person name="Kohn L.M."/>
            <person name="Birren B."/>
            <person name="Ma L.-J."/>
            <person name="Dean R.A."/>
        </authorList>
    </citation>
    <scope>NUCLEOTIDE SEQUENCE</scope>
    <source>
        <strain evidence="15">ATCC 64411 / 73-15</strain>
    </source>
</reference>
<dbReference type="FunFam" id="1.50.10.20:FF:000006">
    <property type="entry name" value="Mannan endo-1,6-alpha-mannosidase"/>
    <property type="match status" value="1"/>
</dbReference>
<comment type="catalytic activity">
    <reaction evidence="1 10">
        <text>Random hydrolysis of (1-&gt;6)-alpha-D-mannosidic linkages in unbranched (1-&gt;6)-mannans.</text>
        <dbReference type="EC" id="3.2.1.101"/>
    </reaction>
</comment>
<keyword evidence="6 10" id="KW-0378">Hydrolase</keyword>
<protein>
    <recommendedName>
        <fullName evidence="4 10">Mannan endo-1,6-alpha-mannosidase</fullName>
        <ecNumber evidence="4 10">3.2.1.101</ecNumber>
    </recommendedName>
</protein>
<evidence type="ECO:0000256" key="10">
    <source>
        <dbReference type="PIRNR" id="PIRNR016302"/>
    </source>
</evidence>
<accession>A0A0C4DPW0</accession>
<organism evidence="15 16">
    <name type="scientific">Magnaporthiopsis poae (strain ATCC 64411 / 73-15)</name>
    <name type="common">Kentucky bluegrass fungus</name>
    <name type="synonym">Magnaporthe poae</name>
    <dbReference type="NCBI Taxonomy" id="644358"/>
    <lineage>
        <taxon>Eukaryota</taxon>
        <taxon>Fungi</taxon>
        <taxon>Dikarya</taxon>
        <taxon>Ascomycota</taxon>
        <taxon>Pezizomycotina</taxon>
        <taxon>Sordariomycetes</taxon>
        <taxon>Sordariomycetidae</taxon>
        <taxon>Magnaporthales</taxon>
        <taxon>Magnaporthaceae</taxon>
        <taxon>Magnaporthiopsis</taxon>
    </lineage>
</organism>
<feature type="signal peptide" evidence="13">
    <location>
        <begin position="1"/>
        <end position="26"/>
    </location>
</feature>
<evidence type="ECO:0000256" key="12">
    <source>
        <dbReference type="SAM" id="Phobius"/>
    </source>
</evidence>
<dbReference type="PANTHER" id="PTHR12145">
    <property type="entry name" value="MANNAN ENDO-1,6-ALPHA-MANNOSIDASE DCW1"/>
    <property type="match status" value="1"/>
</dbReference>
<evidence type="ECO:0000256" key="4">
    <source>
        <dbReference type="ARBA" id="ARBA00012350"/>
    </source>
</evidence>
<dbReference type="STRING" id="644358.A0A0C4DPW0"/>
<evidence type="ECO:0000313" key="14">
    <source>
        <dbReference type="EMBL" id="KLU82821.1"/>
    </source>
</evidence>
<feature type="chain" id="PRO_5009385206" description="Mannan endo-1,6-alpha-mannosidase" evidence="13">
    <location>
        <begin position="27"/>
        <end position="493"/>
    </location>
</feature>
<feature type="region of interest" description="Disordered" evidence="11">
    <location>
        <begin position="435"/>
        <end position="456"/>
    </location>
</feature>
<dbReference type="OrthoDB" id="4187847at2759"/>
<comment type="subcellular location">
    <subcellularLocation>
        <location evidence="2">Endomembrane system</location>
    </subcellularLocation>
</comment>
<keyword evidence="5 13" id="KW-0732">Signal</keyword>
<evidence type="ECO:0000256" key="9">
    <source>
        <dbReference type="ARBA" id="ARBA00023295"/>
    </source>
</evidence>
<evidence type="ECO:0000256" key="7">
    <source>
        <dbReference type="ARBA" id="ARBA00023136"/>
    </source>
</evidence>
<dbReference type="EMBL" id="ADBL01000469">
    <property type="status" value="NOT_ANNOTATED_CDS"/>
    <property type="molecule type" value="Genomic_DNA"/>
</dbReference>
<evidence type="ECO:0000256" key="13">
    <source>
        <dbReference type="SAM" id="SignalP"/>
    </source>
</evidence>
<dbReference type="Proteomes" id="UP000011715">
    <property type="component" value="Unassembled WGS sequence"/>
</dbReference>
<evidence type="ECO:0000256" key="2">
    <source>
        <dbReference type="ARBA" id="ARBA00004308"/>
    </source>
</evidence>
<reference evidence="16" key="1">
    <citation type="submission" date="2010-05" db="EMBL/GenBank/DDBJ databases">
        <title>The genome sequence of Magnaporthe poae strain ATCC 64411.</title>
        <authorList>
            <person name="Ma L.-J."/>
            <person name="Dead R."/>
            <person name="Young S."/>
            <person name="Zeng Q."/>
            <person name="Koehrsen M."/>
            <person name="Alvarado L."/>
            <person name="Berlin A."/>
            <person name="Chapman S.B."/>
            <person name="Chen Z."/>
            <person name="Freedman E."/>
            <person name="Gellesch M."/>
            <person name="Goldberg J."/>
            <person name="Griggs A."/>
            <person name="Gujja S."/>
            <person name="Heilman E.R."/>
            <person name="Heiman D."/>
            <person name="Hepburn T."/>
            <person name="Howarth C."/>
            <person name="Jen D."/>
            <person name="Larson L."/>
            <person name="Mehta T."/>
            <person name="Neiman D."/>
            <person name="Pearson M."/>
            <person name="Roberts A."/>
            <person name="Saif S."/>
            <person name="Shea T."/>
            <person name="Shenoy N."/>
            <person name="Sisk P."/>
            <person name="Stolte C."/>
            <person name="Sykes S."/>
            <person name="Walk T."/>
            <person name="White J."/>
            <person name="Yandava C."/>
            <person name="Haas B."/>
            <person name="Nusbaum C."/>
            <person name="Birren B."/>
        </authorList>
    </citation>
    <scope>NUCLEOTIDE SEQUENCE [LARGE SCALE GENOMIC DNA]</scope>
    <source>
        <strain evidence="16">ATCC 64411 / 73-15</strain>
    </source>
</reference>
<proteinExistence type="inferred from homology"/>